<organism evidence="3 4">
    <name type="scientific">Mariprofundus ferrooxydans PV-1</name>
    <dbReference type="NCBI Taxonomy" id="314345"/>
    <lineage>
        <taxon>Bacteria</taxon>
        <taxon>Pseudomonadati</taxon>
        <taxon>Pseudomonadota</taxon>
        <taxon>Candidatius Mariprofundia</taxon>
        <taxon>Mariprofundales</taxon>
        <taxon>Mariprofundaceae</taxon>
        <taxon>Mariprofundus</taxon>
    </lineage>
</organism>
<name>Q0F2U3_9PROT</name>
<sequence>MSHQPADEMTDEHNEADQVTQPAGNPDVRQTLLTDIGNKLTAARLALQEGLDEPARKLKLRRKHLEALESGNWDSMPDDVYAMGFLRQYSAYLRLDLTDEVERLKNSAYTLTRPLTFPDPPVAPSRQWAWIASALFIILLIAFNVLYQQAPENHSPAVVTMSAPNTAEAPVVESSPPAQTTAPISPPAEPASKPDDKTPGETVGIVTEQTTQTAPTVATTRSTTQAIPKPARKTVTPQPPTTHTYRFEAVGSSVWIQISMPNPAGDGKGRLIKEALLQQGHHISLKQPVDALWITCGNAPSLRILVDGKLLADTGSLGAGKKVLRDQRISSNRGQ</sequence>
<evidence type="ECO:0000256" key="1">
    <source>
        <dbReference type="SAM" id="MobiDB-lite"/>
    </source>
</evidence>
<comment type="caution">
    <text evidence="3">The sequence shown here is derived from an EMBL/GenBank/DDBJ whole genome shotgun (WGS) entry which is preliminary data.</text>
</comment>
<dbReference type="PANTHER" id="PTHR34475">
    <property type="match status" value="1"/>
</dbReference>
<dbReference type="InterPro" id="IPR050400">
    <property type="entry name" value="Bact_Cytoskel_RodZ"/>
</dbReference>
<dbReference type="Gene3D" id="1.10.260.40">
    <property type="entry name" value="lambda repressor-like DNA-binding domains"/>
    <property type="match status" value="1"/>
</dbReference>
<dbReference type="Proteomes" id="UP000005297">
    <property type="component" value="Unassembled WGS sequence"/>
</dbReference>
<evidence type="ECO:0000313" key="3">
    <source>
        <dbReference type="EMBL" id="EAU56198.1"/>
    </source>
</evidence>
<feature type="compositionally biased region" description="Low complexity" evidence="1">
    <location>
        <begin position="207"/>
        <end position="226"/>
    </location>
</feature>
<dbReference type="GO" id="GO:0003677">
    <property type="term" value="F:DNA binding"/>
    <property type="evidence" value="ECO:0007669"/>
    <property type="project" value="InterPro"/>
</dbReference>
<evidence type="ECO:0000313" key="4">
    <source>
        <dbReference type="Proteomes" id="UP000005297"/>
    </source>
</evidence>
<keyword evidence="2" id="KW-1133">Transmembrane helix</keyword>
<reference evidence="3 4" key="1">
    <citation type="submission" date="2006-09" db="EMBL/GenBank/DDBJ databases">
        <authorList>
            <person name="Emerson D."/>
            <person name="Ferriera S."/>
            <person name="Johnson J."/>
            <person name="Kravitz S."/>
            <person name="Halpern A."/>
            <person name="Remington K."/>
            <person name="Beeson K."/>
            <person name="Tran B."/>
            <person name="Rogers Y.-H."/>
            <person name="Friedman R."/>
            <person name="Venter J.C."/>
        </authorList>
    </citation>
    <scope>NUCLEOTIDE SEQUENCE [LARGE SCALE GENOMIC DNA]</scope>
    <source>
        <strain evidence="3 4">PV-1</strain>
    </source>
</reference>
<gene>
    <name evidence="3" type="ORF">SPV1_05238</name>
</gene>
<evidence type="ECO:0000256" key="2">
    <source>
        <dbReference type="SAM" id="Phobius"/>
    </source>
</evidence>
<dbReference type="PANTHER" id="PTHR34475:SF1">
    <property type="entry name" value="CYTOSKELETON PROTEIN RODZ"/>
    <property type="match status" value="1"/>
</dbReference>
<dbReference type="AlphaFoldDB" id="Q0F2U3"/>
<feature type="region of interest" description="Disordered" evidence="1">
    <location>
        <begin position="169"/>
        <end position="242"/>
    </location>
</feature>
<dbReference type="OrthoDB" id="5293433at2"/>
<dbReference type="Pfam" id="PF13413">
    <property type="entry name" value="HTH_25"/>
    <property type="match status" value="1"/>
</dbReference>
<dbReference type="RefSeq" id="WP_009851342.1">
    <property type="nucleotide sequence ID" value="NZ_DS022295.1"/>
</dbReference>
<keyword evidence="2" id="KW-0812">Transmembrane</keyword>
<feature type="region of interest" description="Disordered" evidence="1">
    <location>
        <begin position="1"/>
        <end position="29"/>
    </location>
</feature>
<accession>Q0F2U3</accession>
<dbReference type="EMBL" id="AATS01000001">
    <property type="protein sequence ID" value="EAU56198.1"/>
    <property type="molecule type" value="Genomic_DNA"/>
</dbReference>
<dbReference type="HOGENOM" id="CLU_047530_6_0_0"/>
<proteinExistence type="predicted"/>
<dbReference type="STRING" id="314344.AL013_04620"/>
<dbReference type="InterPro" id="IPR010982">
    <property type="entry name" value="Lambda_DNA-bd_dom_sf"/>
</dbReference>
<dbReference type="eggNOG" id="COG1426">
    <property type="taxonomic scope" value="Bacteria"/>
</dbReference>
<feature type="transmembrane region" description="Helical" evidence="2">
    <location>
        <begin position="128"/>
        <end position="147"/>
    </location>
</feature>
<dbReference type="InParanoid" id="Q0F2U3"/>
<keyword evidence="4" id="KW-1185">Reference proteome</keyword>
<keyword evidence="2" id="KW-0472">Membrane</keyword>
<protein>
    <submittedName>
        <fullName evidence="3">Transcriptional regulator, XRE family protein</fullName>
    </submittedName>
</protein>